<dbReference type="InterPro" id="IPR002734">
    <property type="entry name" value="RibDG_C"/>
</dbReference>
<dbReference type="Proteomes" id="UP000702209">
    <property type="component" value="Unassembled WGS sequence"/>
</dbReference>
<reference evidence="2 3" key="1">
    <citation type="submission" date="2020-10" db="EMBL/GenBank/DDBJ databases">
        <title>Identification of Nocardia species via Next-generation sequencing and recognition of intraspecies genetic diversity.</title>
        <authorList>
            <person name="Li P."/>
            <person name="Li P."/>
            <person name="Lu B."/>
        </authorList>
    </citation>
    <scope>NUCLEOTIDE SEQUENCE [LARGE SCALE GENOMIC DNA]</scope>
    <source>
        <strain evidence="2 3">BJ06-0157</strain>
    </source>
</reference>
<comment type="caution">
    <text evidence="2">The sequence shown here is derived from an EMBL/GenBank/DDBJ whole genome shotgun (WGS) entry which is preliminary data.</text>
</comment>
<organism evidence="2 3">
    <name type="scientific">Nocardia amamiensis</name>
    <dbReference type="NCBI Taxonomy" id="404578"/>
    <lineage>
        <taxon>Bacteria</taxon>
        <taxon>Bacillati</taxon>
        <taxon>Actinomycetota</taxon>
        <taxon>Actinomycetes</taxon>
        <taxon>Mycobacteriales</taxon>
        <taxon>Nocardiaceae</taxon>
        <taxon>Nocardia</taxon>
    </lineage>
</organism>
<evidence type="ECO:0000259" key="1">
    <source>
        <dbReference type="Pfam" id="PF01872"/>
    </source>
</evidence>
<evidence type="ECO:0000313" key="2">
    <source>
        <dbReference type="EMBL" id="MBF6298509.1"/>
    </source>
</evidence>
<dbReference type="PANTHER" id="PTHR38011">
    <property type="entry name" value="DIHYDROFOLATE REDUCTASE FAMILY PROTEIN (AFU_ORTHOLOGUE AFUA_8G06820)"/>
    <property type="match status" value="1"/>
</dbReference>
<sequence>MATQYYTATSLDGFLADADNSLSWLFEVDGADAAQAGIADFLAQVGAMCMGATTYEWILANDSPENWREYYGDRPCWVFAHRDLPTIPGANLRFVSGAVESVHREMAAAAGDLSIWIVGGGDLAGQFADAGLLDEIVASVAPVTLGSGAPLLPRRIMSTRMRLTKVEQAGQFAELHYRLVSGSRP</sequence>
<dbReference type="Pfam" id="PF01872">
    <property type="entry name" value="RibD_C"/>
    <property type="match status" value="1"/>
</dbReference>
<name>A0ABS0CPH7_9NOCA</name>
<dbReference type="RefSeq" id="WP_195129816.1">
    <property type="nucleotide sequence ID" value="NZ_JADLQX010000008.1"/>
</dbReference>
<proteinExistence type="predicted"/>
<gene>
    <name evidence="2" type="ORF">IU459_13290</name>
</gene>
<dbReference type="EMBL" id="JADLQX010000008">
    <property type="protein sequence ID" value="MBF6298509.1"/>
    <property type="molecule type" value="Genomic_DNA"/>
</dbReference>
<protein>
    <submittedName>
        <fullName evidence="2">Dihydrofolate reductase</fullName>
    </submittedName>
</protein>
<dbReference type="InterPro" id="IPR050765">
    <property type="entry name" value="Riboflavin_Biosynth_HTPR"/>
</dbReference>
<dbReference type="PANTHER" id="PTHR38011:SF11">
    <property type="entry name" value="2,5-DIAMINO-6-RIBOSYLAMINO-4(3H)-PYRIMIDINONE 5'-PHOSPHATE REDUCTASE"/>
    <property type="match status" value="1"/>
</dbReference>
<keyword evidence="3" id="KW-1185">Reference proteome</keyword>
<accession>A0ABS0CPH7</accession>
<feature type="domain" description="Bacterial bifunctional deaminase-reductase C-terminal" evidence="1">
    <location>
        <begin position="7"/>
        <end position="170"/>
    </location>
</feature>
<evidence type="ECO:0000313" key="3">
    <source>
        <dbReference type="Proteomes" id="UP000702209"/>
    </source>
</evidence>
<dbReference type="SUPFAM" id="SSF53597">
    <property type="entry name" value="Dihydrofolate reductase-like"/>
    <property type="match status" value="1"/>
</dbReference>
<dbReference type="InterPro" id="IPR024072">
    <property type="entry name" value="DHFR-like_dom_sf"/>
</dbReference>
<dbReference type="Gene3D" id="3.40.430.10">
    <property type="entry name" value="Dihydrofolate Reductase, subunit A"/>
    <property type="match status" value="1"/>
</dbReference>